<dbReference type="InterPro" id="IPR010938">
    <property type="entry name" value="DUF1131"/>
</dbReference>
<feature type="signal peptide" evidence="1">
    <location>
        <begin position="1"/>
        <end position="34"/>
    </location>
</feature>
<dbReference type="AlphaFoldDB" id="A0A5C4JN06"/>
<dbReference type="Pfam" id="PF06572">
    <property type="entry name" value="DUF1131"/>
    <property type="match status" value="1"/>
</dbReference>
<feature type="chain" id="PRO_5022720323" evidence="1">
    <location>
        <begin position="35"/>
        <end position="192"/>
    </location>
</feature>
<protein>
    <submittedName>
        <fullName evidence="2">DUF1131 domain-containing protein</fullName>
    </submittedName>
</protein>
<dbReference type="EMBL" id="VCLB01000008">
    <property type="protein sequence ID" value="TNB46836.1"/>
    <property type="molecule type" value="Genomic_DNA"/>
</dbReference>
<name>A0A5C4JN06_9HYPH</name>
<dbReference type="Proteomes" id="UP000307874">
    <property type="component" value="Unassembled WGS sequence"/>
</dbReference>
<accession>A0A5C4JN06</accession>
<comment type="caution">
    <text evidence="2">The sequence shown here is derived from an EMBL/GenBank/DDBJ whole genome shotgun (WGS) entry which is preliminary data.</text>
</comment>
<reference evidence="2 3" key="2">
    <citation type="submission" date="2019-06" db="EMBL/GenBank/DDBJ databases">
        <title>Martelella lutilitoris sp. nov., isolated from a tidal mudflat.</title>
        <authorList>
            <person name="Kim Y.-J."/>
        </authorList>
    </citation>
    <scope>NUCLEOTIDE SEQUENCE [LARGE SCALE GENOMIC DNA]</scope>
    <source>
        <strain evidence="2 3">GH2-6</strain>
    </source>
</reference>
<proteinExistence type="predicted"/>
<keyword evidence="3" id="KW-1185">Reference proteome</keyword>
<evidence type="ECO:0000256" key="1">
    <source>
        <dbReference type="SAM" id="SignalP"/>
    </source>
</evidence>
<gene>
    <name evidence="2" type="ORF">FF124_14865</name>
</gene>
<sequence>MIGFNRGNSYLKSRANLRTALVAVFVLTAALADAGDAPIIVTESGVGGIDGRTPFAADAVGLALPGFDVRAEKHEGEGGFYSVFIAASAGVDTITLYGGETVVRADIAAPDAVTEAGARIGDLFSDVFSGDDERYCEPGMEVFSGKAVCLAPGSAQIALVFGGSWDGPDGTLPDAAKLARWPLEIIIWNAEF</sequence>
<dbReference type="InterPro" id="IPR038714">
    <property type="entry name" value="YfeY-like_sf"/>
</dbReference>
<dbReference type="Gene3D" id="2.60.460.10">
    <property type="entry name" value="protein yfey like domain"/>
    <property type="match status" value="1"/>
</dbReference>
<reference evidence="2 3" key="1">
    <citation type="submission" date="2019-05" db="EMBL/GenBank/DDBJ databases">
        <authorList>
            <person name="Lee S.D."/>
        </authorList>
    </citation>
    <scope>NUCLEOTIDE SEQUENCE [LARGE SCALE GENOMIC DNA]</scope>
    <source>
        <strain evidence="2 3">GH2-6</strain>
    </source>
</reference>
<evidence type="ECO:0000313" key="3">
    <source>
        <dbReference type="Proteomes" id="UP000307874"/>
    </source>
</evidence>
<evidence type="ECO:0000313" key="2">
    <source>
        <dbReference type="EMBL" id="TNB46836.1"/>
    </source>
</evidence>
<organism evidence="2 3">
    <name type="scientific">Martelella lutilitoris</name>
    <dbReference type="NCBI Taxonomy" id="2583532"/>
    <lineage>
        <taxon>Bacteria</taxon>
        <taxon>Pseudomonadati</taxon>
        <taxon>Pseudomonadota</taxon>
        <taxon>Alphaproteobacteria</taxon>
        <taxon>Hyphomicrobiales</taxon>
        <taxon>Aurantimonadaceae</taxon>
        <taxon>Martelella</taxon>
    </lineage>
</organism>
<keyword evidence="1" id="KW-0732">Signal</keyword>
<dbReference type="OrthoDB" id="9809132at2"/>